<keyword evidence="3" id="KW-1185">Reference proteome</keyword>
<evidence type="ECO:0000313" key="3">
    <source>
        <dbReference type="Proteomes" id="UP000001491"/>
    </source>
</evidence>
<organism evidence="2 3">
    <name type="scientific">Mesomycoplasma conjunctivae (strain ATCC 25834 / NCTC 10147 / HRC/581)</name>
    <name type="common">Mycoplasma conjunctivae</name>
    <dbReference type="NCBI Taxonomy" id="572263"/>
    <lineage>
        <taxon>Bacteria</taxon>
        <taxon>Bacillati</taxon>
        <taxon>Mycoplasmatota</taxon>
        <taxon>Mycoplasmoidales</taxon>
        <taxon>Metamycoplasmataceae</taxon>
        <taxon>Mesomycoplasma</taxon>
    </lineage>
</organism>
<proteinExistence type="predicted"/>
<accession>C5J6S3</accession>
<reference evidence="3" key="1">
    <citation type="journal article" date="2009" name="BMC Bioinformatics">
        <title>The Mycoplasma conjunctivae genome sequencing, annotation and analysis.</title>
        <authorList>
            <person name="Calderon-Copete S.P."/>
            <person name="Wigger G."/>
            <person name="Wunderlin C."/>
            <person name="Schmidheini T."/>
            <person name="Frey J."/>
            <person name="Quail M.A."/>
            <person name="Falquet L."/>
        </authorList>
    </citation>
    <scope>NUCLEOTIDE SEQUENCE [LARGE SCALE GENOMIC DNA]</scope>
    <source>
        <strain evidence="3">ATCC 25834 / NCTC 10147 / HRC/581</strain>
    </source>
</reference>
<evidence type="ECO:0000313" key="2">
    <source>
        <dbReference type="EMBL" id="CAT05186.1"/>
    </source>
</evidence>
<dbReference type="KEGG" id="mco:MCJ_004810"/>
<sequence>MVSFISFDVIIFYMKFKKLLPIIFFSLFLVLFVILILGSLPQNIIGTNSINKAFLDDKFLAQNDKEFNNLYNNILTNIARIGVKAIDVKDQNLIDFAKDTDSKLFNIFDVYDNLKSNSLNSSIASKNIFISLMSIFSILSLSLSIVTIPSISNKLAKIKK</sequence>
<feature type="transmembrane region" description="Helical" evidence="1">
    <location>
        <begin position="20"/>
        <end position="40"/>
    </location>
</feature>
<dbReference type="Proteomes" id="UP000001491">
    <property type="component" value="Chromosome"/>
</dbReference>
<keyword evidence="1" id="KW-1133">Transmembrane helix</keyword>
<keyword evidence="1" id="KW-0472">Membrane</keyword>
<dbReference type="HOGENOM" id="CLU_1650257_0_0_14"/>
<keyword evidence="1" id="KW-0812">Transmembrane</keyword>
<feature type="transmembrane region" description="Helical" evidence="1">
    <location>
        <begin position="128"/>
        <end position="151"/>
    </location>
</feature>
<dbReference type="EMBL" id="FM864216">
    <property type="protein sequence ID" value="CAT05186.1"/>
    <property type="molecule type" value="Genomic_DNA"/>
</dbReference>
<protein>
    <submittedName>
        <fullName evidence="2">Uncharacterized protein</fullName>
    </submittedName>
</protein>
<dbReference type="AlphaFoldDB" id="C5J6S3"/>
<name>C5J6S3_MESCH</name>
<evidence type="ECO:0000256" key="1">
    <source>
        <dbReference type="SAM" id="Phobius"/>
    </source>
</evidence>
<gene>
    <name evidence="2" type="ordered locus">MCJ_004810</name>
</gene>